<proteinExistence type="predicted"/>
<evidence type="ECO:0008006" key="5">
    <source>
        <dbReference type="Google" id="ProtNLM"/>
    </source>
</evidence>
<comment type="caution">
    <text evidence="3">The sequence shown here is derived from an EMBL/GenBank/DDBJ whole genome shotgun (WGS) entry which is preliminary data.</text>
</comment>
<feature type="transmembrane region" description="Helical" evidence="2">
    <location>
        <begin position="173"/>
        <end position="192"/>
    </location>
</feature>
<sequence length="503" mass="53415">MDSTRHTGWELQPINASQTELQLNLLAQKGAAFFRRAAVDCNRQKALNNACRALWVSPLVGLLQVYLAAPSVTTAITMLACSIIVVPVLVYSLTLRVVSATTQTSRKESLALYDKQLGLNDDLQIADEFRQLSAPTDFELAALASCSASVPRALAYELVPFPVAPPSLTTKQLIINGLAILTAVLLLIGAVLNTEAVFGASDQQVPQDNLLQDVATTDMADSTTTAQMFANSRPENAGGRPNQQAPATATPGQTTTATKSEGAAETGATSNTAGAATEGAKSTKAFNNATQPDTDKQPPPPGSATRSANAKTDTGSPSASAQVGPQQENQQADTVQASDNTQASTDNHSAQRDEQQRPVGQPPALPSGPQQAQRNAKKPNNSKKAGQQQSSGSQQNNSSQNNNSQGDEARKTSRGINQLMLAVPMEDQFIGTPGPGRDKSSPEQQPSEEQTAITEQSALRGQTMQSAPVNQKPPTQFWEKQLLSNFFRQQHQISPHNENANDN</sequence>
<feature type="compositionally biased region" description="Low complexity" evidence="1">
    <location>
        <begin position="241"/>
        <end position="280"/>
    </location>
</feature>
<gene>
    <name evidence="3" type="ORF">OIK42_05570</name>
</gene>
<accession>A0ABT5L376</accession>
<protein>
    <recommendedName>
        <fullName evidence="5">DUF2868 domain-containing protein</fullName>
    </recommendedName>
</protein>
<feature type="transmembrane region" description="Helical" evidence="2">
    <location>
        <begin position="53"/>
        <end position="69"/>
    </location>
</feature>
<feature type="compositionally biased region" description="Low complexity" evidence="1">
    <location>
        <begin position="382"/>
        <end position="406"/>
    </location>
</feature>
<feature type="region of interest" description="Disordered" evidence="1">
    <location>
        <begin position="428"/>
        <end position="503"/>
    </location>
</feature>
<dbReference type="Proteomes" id="UP001218788">
    <property type="component" value="Unassembled WGS sequence"/>
</dbReference>
<evidence type="ECO:0000256" key="1">
    <source>
        <dbReference type="SAM" id="MobiDB-lite"/>
    </source>
</evidence>
<keyword evidence="2" id="KW-1133">Transmembrane helix</keyword>
<reference evidence="3 4" key="1">
    <citation type="submission" date="2022-10" db="EMBL/GenBank/DDBJ databases">
        <title>Alteromonas sp. chi3 Genome sequencing.</title>
        <authorList>
            <person name="Park S."/>
        </authorList>
    </citation>
    <scope>NUCLEOTIDE SEQUENCE [LARGE SCALE GENOMIC DNA]</scope>
    <source>
        <strain evidence="4">chi3</strain>
    </source>
</reference>
<keyword evidence="2" id="KW-0472">Membrane</keyword>
<feature type="compositionally biased region" description="Polar residues" evidence="1">
    <location>
        <begin position="442"/>
        <end position="474"/>
    </location>
</feature>
<feature type="compositionally biased region" description="Polar residues" evidence="1">
    <location>
        <begin position="304"/>
        <end position="348"/>
    </location>
</feature>
<dbReference type="RefSeq" id="WP_273638986.1">
    <property type="nucleotide sequence ID" value="NZ_JAQQXP010000001.1"/>
</dbReference>
<name>A0ABT5L376_9ALTE</name>
<feature type="transmembrane region" description="Helical" evidence="2">
    <location>
        <begin position="75"/>
        <end position="98"/>
    </location>
</feature>
<feature type="compositionally biased region" description="Polar residues" evidence="1">
    <location>
        <begin position="482"/>
        <end position="503"/>
    </location>
</feature>
<feature type="region of interest" description="Disordered" evidence="1">
    <location>
        <begin position="231"/>
        <end position="414"/>
    </location>
</feature>
<evidence type="ECO:0000256" key="2">
    <source>
        <dbReference type="SAM" id="Phobius"/>
    </source>
</evidence>
<keyword evidence="4" id="KW-1185">Reference proteome</keyword>
<dbReference type="EMBL" id="JAQQXP010000001">
    <property type="protein sequence ID" value="MDC8830228.1"/>
    <property type="molecule type" value="Genomic_DNA"/>
</dbReference>
<evidence type="ECO:0000313" key="3">
    <source>
        <dbReference type="EMBL" id="MDC8830228.1"/>
    </source>
</evidence>
<organism evidence="3 4">
    <name type="scientific">Alteromonas gilva</name>
    <dbReference type="NCBI Taxonomy" id="2987522"/>
    <lineage>
        <taxon>Bacteria</taxon>
        <taxon>Pseudomonadati</taxon>
        <taxon>Pseudomonadota</taxon>
        <taxon>Gammaproteobacteria</taxon>
        <taxon>Alteromonadales</taxon>
        <taxon>Alteromonadaceae</taxon>
        <taxon>Alteromonas/Salinimonas group</taxon>
        <taxon>Alteromonas</taxon>
    </lineage>
</organism>
<evidence type="ECO:0000313" key="4">
    <source>
        <dbReference type="Proteomes" id="UP001218788"/>
    </source>
</evidence>
<keyword evidence="2" id="KW-0812">Transmembrane</keyword>